<keyword evidence="2" id="KW-1185">Reference proteome</keyword>
<comment type="caution">
    <text evidence="1">The sequence shown here is derived from an EMBL/GenBank/DDBJ whole genome shotgun (WGS) entry which is preliminary data.</text>
</comment>
<name>A0ACA9PQJ5_9GLOM</name>
<accession>A0ACA9PQJ5</accession>
<reference evidence="1" key="1">
    <citation type="submission" date="2021-06" db="EMBL/GenBank/DDBJ databases">
        <authorList>
            <person name="Kallberg Y."/>
            <person name="Tangrot J."/>
            <person name="Rosling A."/>
        </authorList>
    </citation>
    <scope>NUCLEOTIDE SEQUENCE</scope>
    <source>
        <strain evidence="1">MA461A</strain>
    </source>
</reference>
<dbReference type="EMBL" id="CAJVQC010021440">
    <property type="protein sequence ID" value="CAG8713363.1"/>
    <property type="molecule type" value="Genomic_DNA"/>
</dbReference>
<gene>
    <name evidence="1" type="ORF">RPERSI_LOCUS10704</name>
</gene>
<evidence type="ECO:0000313" key="1">
    <source>
        <dbReference type="EMBL" id="CAG8713363.1"/>
    </source>
</evidence>
<feature type="non-terminal residue" evidence="1">
    <location>
        <position position="1"/>
    </location>
</feature>
<protein>
    <submittedName>
        <fullName evidence="1">1886_t:CDS:1</fullName>
    </submittedName>
</protein>
<dbReference type="Proteomes" id="UP000789920">
    <property type="component" value="Unassembled WGS sequence"/>
</dbReference>
<sequence>YNNNLFFKISSNDIDNEEPTSVFSSEISSSNKQQKVFSRPFNPI</sequence>
<evidence type="ECO:0000313" key="2">
    <source>
        <dbReference type="Proteomes" id="UP000789920"/>
    </source>
</evidence>
<proteinExistence type="predicted"/>
<organism evidence="1 2">
    <name type="scientific">Racocetra persica</name>
    <dbReference type="NCBI Taxonomy" id="160502"/>
    <lineage>
        <taxon>Eukaryota</taxon>
        <taxon>Fungi</taxon>
        <taxon>Fungi incertae sedis</taxon>
        <taxon>Mucoromycota</taxon>
        <taxon>Glomeromycotina</taxon>
        <taxon>Glomeromycetes</taxon>
        <taxon>Diversisporales</taxon>
        <taxon>Gigasporaceae</taxon>
        <taxon>Racocetra</taxon>
    </lineage>
</organism>